<evidence type="ECO:0000256" key="12">
    <source>
        <dbReference type="ARBA" id="ARBA00023170"/>
    </source>
</evidence>
<dbReference type="SMART" id="SM00965">
    <property type="entry name" value="STN"/>
    <property type="match status" value="1"/>
</dbReference>
<keyword evidence="7" id="KW-0732">Signal</keyword>
<evidence type="ECO:0000256" key="15">
    <source>
        <dbReference type="RuleBase" id="RU003357"/>
    </source>
</evidence>
<evidence type="ECO:0000256" key="4">
    <source>
        <dbReference type="ARBA" id="ARBA00022452"/>
    </source>
</evidence>
<keyword evidence="10 15" id="KW-0798">TonB box</keyword>
<dbReference type="PROSITE" id="PS52016">
    <property type="entry name" value="TONB_DEPENDENT_REC_3"/>
    <property type="match status" value="1"/>
</dbReference>
<keyword evidence="8" id="KW-0408">Iron</keyword>
<dbReference type="GO" id="GO:0015344">
    <property type="term" value="F:siderophore uptake transmembrane transporter activity"/>
    <property type="evidence" value="ECO:0007669"/>
    <property type="project" value="TreeGrafter"/>
</dbReference>
<dbReference type="Pfam" id="PF00593">
    <property type="entry name" value="TonB_dep_Rec_b-barrel"/>
    <property type="match status" value="1"/>
</dbReference>
<evidence type="ECO:0000256" key="7">
    <source>
        <dbReference type="ARBA" id="ARBA00022729"/>
    </source>
</evidence>
<evidence type="ECO:0000256" key="14">
    <source>
        <dbReference type="PROSITE-ProRule" id="PRU01360"/>
    </source>
</evidence>
<evidence type="ECO:0000256" key="13">
    <source>
        <dbReference type="ARBA" id="ARBA00023237"/>
    </source>
</evidence>
<evidence type="ECO:0000256" key="9">
    <source>
        <dbReference type="ARBA" id="ARBA00023065"/>
    </source>
</evidence>
<dbReference type="PANTHER" id="PTHR32552:SF68">
    <property type="entry name" value="FERRICHROME OUTER MEMBRANE TRANSPORTER_PHAGE RECEPTOR"/>
    <property type="match status" value="1"/>
</dbReference>
<dbReference type="OrthoDB" id="9760333at2"/>
<evidence type="ECO:0000313" key="17">
    <source>
        <dbReference type="EMBL" id="PAL26013.1"/>
    </source>
</evidence>
<dbReference type="GO" id="GO:0038023">
    <property type="term" value="F:signaling receptor activity"/>
    <property type="evidence" value="ECO:0007669"/>
    <property type="project" value="InterPro"/>
</dbReference>
<evidence type="ECO:0000256" key="5">
    <source>
        <dbReference type="ARBA" id="ARBA00022496"/>
    </source>
</evidence>
<evidence type="ECO:0000256" key="3">
    <source>
        <dbReference type="ARBA" id="ARBA00022448"/>
    </source>
</evidence>
<comment type="caution">
    <text evidence="17">The sequence shown here is derived from an EMBL/GenBank/DDBJ whole genome shotgun (WGS) entry which is preliminary data.</text>
</comment>
<evidence type="ECO:0000256" key="2">
    <source>
        <dbReference type="ARBA" id="ARBA00009810"/>
    </source>
</evidence>
<protein>
    <submittedName>
        <fullName evidence="17">TonB-dependent siderophore receptor</fullName>
    </submittedName>
</protein>
<dbReference type="Proteomes" id="UP000216033">
    <property type="component" value="Unassembled WGS sequence"/>
</dbReference>
<proteinExistence type="inferred from homology"/>
<keyword evidence="18" id="KW-1185">Reference proteome</keyword>
<keyword evidence="12 17" id="KW-0675">Receptor</keyword>
<dbReference type="CDD" id="cd01347">
    <property type="entry name" value="ligand_gated_channel"/>
    <property type="match status" value="1"/>
</dbReference>
<dbReference type="GO" id="GO:0015891">
    <property type="term" value="P:siderophore transport"/>
    <property type="evidence" value="ECO:0007669"/>
    <property type="project" value="InterPro"/>
</dbReference>
<organism evidence="17 18">
    <name type="scientific">Acetobacter syzygii</name>
    <dbReference type="NCBI Taxonomy" id="146476"/>
    <lineage>
        <taxon>Bacteria</taxon>
        <taxon>Pseudomonadati</taxon>
        <taxon>Pseudomonadota</taxon>
        <taxon>Alphaproteobacteria</taxon>
        <taxon>Acetobacterales</taxon>
        <taxon>Acetobacteraceae</taxon>
        <taxon>Acetobacter</taxon>
    </lineage>
</organism>
<evidence type="ECO:0000256" key="1">
    <source>
        <dbReference type="ARBA" id="ARBA00004571"/>
    </source>
</evidence>
<dbReference type="EMBL" id="NDFP01000006">
    <property type="protein sequence ID" value="PAL26013.1"/>
    <property type="molecule type" value="Genomic_DNA"/>
</dbReference>
<dbReference type="NCBIfam" id="TIGR01783">
    <property type="entry name" value="TonB-siderophor"/>
    <property type="match status" value="1"/>
</dbReference>
<accession>A0A270BLX0</accession>
<comment type="subcellular location">
    <subcellularLocation>
        <location evidence="1 14">Cell outer membrane</location>
        <topology evidence="1 14">Multi-pass membrane protein</topology>
    </subcellularLocation>
</comment>
<evidence type="ECO:0000256" key="6">
    <source>
        <dbReference type="ARBA" id="ARBA00022692"/>
    </source>
</evidence>
<evidence type="ECO:0000313" key="18">
    <source>
        <dbReference type="Proteomes" id="UP000216033"/>
    </source>
</evidence>
<dbReference type="Pfam" id="PF07715">
    <property type="entry name" value="Plug"/>
    <property type="match status" value="1"/>
</dbReference>
<comment type="similarity">
    <text evidence="2 14 15">Belongs to the TonB-dependent receptor family.</text>
</comment>
<keyword evidence="9" id="KW-0406">Ion transport</keyword>
<dbReference type="InterPro" id="IPR011662">
    <property type="entry name" value="Secretin/TonB_short_N"/>
</dbReference>
<reference evidence="17 18" key="1">
    <citation type="submission" date="2017-04" db="EMBL/GenBank/DDBJ databases">
        <title>Kefir bacterial isolates.</title>
        <authorList>
            <person name="Kim Y."/>
            <person name="Blasche S."/>
            <person name="Patil K.R."/>
        </authorList>
    </citation>
    <scope>NUCLEOTIDE SEQUENCE [LARGE SCALE GENOMIC DNA]</scope>
    <source>
        <strain evidence="17 18">KR-2</strain>
    </source>
</reference>
<dbReference type="SUPFAM" id="SSF56935">
    <property type="entry name" value="Porins"/>
    <property type="match status" value="1"/>
</dbReference>
<dbReference type="InterPro" id="IPR037066">
    <property type="entry name" value="Plug_dom_sf"/>
</dbReference>
<dbReference type="AlphaFoldDB" id="A0A270BLX0"/>
<feature type="domain" description="Secretin/TonB short N-terminal" evidence="16">
    <location>
        <begin position="71"/>
        <end position="122"/>
    </location>
</feature>
<evidence type="ECO:0000256" key="8">
    <source>
        <dbReference type="ARBA" id="ARBA00023004"/>
    </source>
</evidence>
<dbReference type="GO" id="GO:0009279">
    <property type="term" value="C:cell outer membrane"/>
    <property type="evidence" value="ECO:0007669"/>
    <property type="project" value="UniProtKB-SubCell"/>
</dbReference>
<keyword evidence="13 14" id="KW-0998">Cell outer membrane</keyword>
<gene>
    <name evidence="17" type="ORF">B9K05_07870</name>
</gene>
<sequence>MSPNEHRATCQTRRLRHYLMIGIAQIALSNGASSLAVAEDLPRQVTEIKNFHIPAQSLSSALATFAQQSGRQTSYDPAIAKNVSTNGVSGVMTPEVALSSLLNGTPVQFHRLNAHTLILERKGAANITLGPVRVGGMVNRESATGPGVGYVAKYSSASTKTDTPLTEIPNSIYVITKDQMVDQQSQTVQEVLRYMPGIYSESTGTASWGSGSVSSQGGGNFTQRGFASTQYVDGLLSNTQASGEPAFLDRVEALNGPSSVMYGQSGAGGLISMQLKKPTDTPLHNVTLGFGNWGRYESTIDLSDKITKSGNLKYRIAAIGVTQGTQTDHVDYHRVGVLPSIKWDIDGKTSLTLLGMYMYTPGDGSGNYYPLYGTLLPGKNGYIPRSRFLGDPKYNTSGNKEAKFEYQFSHKFNKYLEFQQNFSYDNSRRFFNNTFGSGLATDGQTYSIYGWKGNLGGNTSQIEKTVALDSRLIGHFNTGPVSQTLLIGVDYRHIDEEWGLTYDRKAMTINIWDPIVSSHPDYSAGSTDTLASYSYPSKWNQVGVYFQDQIKIKKLTITAGGREDWYDYDYHSTYSRQSVTLGNIALEPLSAPINQNSHAFTWRAGFTYNFDFGLTPYFSFSKSFNPQYGSILADGSAAQPLTGNQLEAGLKYIIPHTNVFLTAAAYHIKEKHVLESSPDIVGEQIDGGTATSKGVELSAHANVTKDLRITASYSFNDMRYTRSNNTVRRYDIYGNPLEKVPLQGKYLNAYPRNMVNMFVDYTLPRDIFHGLSVNFGIRYIGFTYADTANSFKVPAHTLFDVGAHYDFSDISPSLSGLKVSLAMSNLTNERYVGSCSTNQCYYGQARRVYGNISYNW</sequence>
<evidence type="ECO:0000256" key="10">
    <source>
        <dbReference type="ARBA" id="ARBA00023077"/>
    </source>
</evidence>
<keyword evidence="3 14" id="KW-0813">Transport</keyword>
<dbReference type="PANTHER" id="PTHR32552">
    <property type="entry name" value="FERRICHROME IRON RECEPTOR-RELATED"/>
    <property type="match status" value="1"/>
</dbReference>
<keyword evidence="5" id="KW-0410">Iron transport</keyword>
<keyword evidence="4 14" id="KW-1134">Transmembrane beta strand</keyword>
<dbReference type="InterPro" id="IPR039426">
    <property type="entry name" value="TonB-dep_rcpt-like"/>
</dbReference>
<dbReference type="Gene3D" id="2.170.130.10">
    <property type="entry name" value="TonB-dependent receptor, plug domain"/>
    <property type="match status" value="1"/>
</dbReference>
<dbReference type="Gene3D" id="2.40.170.20">
    <property type="entry name" value="TonB-dependent receptor, beta-barrel domain"/>
    <property type="match status" value="1"/>
</dbReference>
<dbReference type="InterPro" id="IPR000531">
    <property type="entry name" value="Beta-barrel_TonB"/>
</dbReference>
<evidence type="ECO:0000256" key="11">
    <source>
        <dbReference type="ARBA" id="ARBA00023136"/>
    </source>
</evidence>
<name>A0A270BLX0_9PROT</name>
<dbReference type="InterPro" id="IPR036942">
    <property type="entry name" value="Beta-barrel_TonB_sf"/>
</dbReference>
<keyword evidence="11 14" id="KW-0472">Membrane</keyword>
<keyword evidence="6 14" id="KW-0812">Transmembrane</keyword>
<evidence type="ECO:0000259" key="16">
    <source>
        <dbReference type="SMART" id="SM00965"/>
    </source>
</evidence>
<dbReference type="InterPro" id="IPR012910">
    <property type="entry name" value="Plug_dom"/>
</dbReference>
<dbReference type="InterPro" id="IPR010105">
    <property type="entry name" value="TonB_sidphr_rcpt"/>
</dbReference>
<dbReference type="Gene3D" id="3.55.50.30">
    <property type="match status" value="1"/>
</dbReference>